<gene>
    <name evidence="3" type="ORF">CAEBREN_28065</name>
</gene>
<feature type="coiled-coil region" evidence="1">
    <location>
        <begin position="49"/>
        <end position="100"/>
    </location>
</feature>
<dbReference type="Pfam" id="PF03564">
    <property type="entry name" value="DUF1759"/>
    <property type="match status" value="1"/>
</dbReference>
<reference evidence="4" key="1">
    <citation type="submission" date="2011-07" db="EMBL/GenBank/DDBJ databases">
        <authorList>
            <consortium name="Caenorhabditis brenneri Sequencing and Analysis Consortium"/>
            <person name="Wilson R.K."/>
        </authorList>
    </citation>
    <scope>NUCLEOTIDE SEQUENCE [LARGE SCALE GENOMIC DNA]</scope>
    <source>
        <strain evidence="4">PB2801</strain>
    </source>
</reference>
<feature type="compositionally biased region" description="Acidic residues" evidence="2">
    <location>
        <begin position="325"/>
        <end position="334"/>
    </location>
</feature>
<evidence type="ECO:0000313" key="4">
    <source>
        <dbReference type="Proteomes" id="UP000008068"/>
    </source>
</evidence>
<feature type="region of interest" description="Disordered" evidence="2">
    <location>
        <begin position="319"/>
        <end position="342"/>
    </location>
</feature>
<organism evidence="4">
    <name type="scientific">Caenorhabditis brenneri</name>
    <name type="common">Nematode worm</name>
    <dbReference type="NCBI Taxonomy" id="135651"/>
    <lineage>
        <taxon>Eukaryota</taxon>
        <taxon>Metazoa</taxon>
        <taxon>Ecdysozoa</taxon>
        <taxon>Nematoda</taxon>
        <taxon>Chromadorea</taxon>
        <taxon>Rhabditida</taxon>
        <taxon>Rhabditina</taxon>
        <taxon>Rhabditomorpha</taxon>
        <taxon>Rhabditoidea</taxon>
        <taxon>Rhabditidae</taxon>
        <taxon>Peloderinae</taxon>
        <taxon>Caenorhabditis</taxon>
    </lineage>
</organism>
<evidence type="ECO:0000256" key="1">
    <source>
        <dbReference type="SAM" id="Coils"/>
    </source>
</evidence>
<dbReference type="eggNOG" id="KOG0017">
    <property type="taxonomic scope" value="Eukaryota"/>
</dbReference>
<evidence type="ECO:0000313" key="3">
    <source>
        <dbReference type="EMBL" id="EGT50474.1"/>
    </source>
</evidence>
<sequence>MSKARLAISTIKIDALNNETDSLALGINALERATYEVYVKEEGKIIMSIETLECRIRNLERELLQFEQAEKSMQNDKILIEKYEKQLELIVNALDKGQATLVQLKGHQKRLSSMKPQLDKENIFADTKQTSPYEQKLPPVKIPTFKGVRWEWKNFWTIFEEVIDKSRLSPLLKLNHLVNCLEGDAKELAGRYQLAEKNYEKVVNLLKERYDDKSATINELNQRLLEAEASDYKTPAQRKLWDEVRTVLDQLKGLDQDLENYMIKNLVIKKFNYAIQEEIYRAKLELGNDEKWTLEKISSDIESIIKRYEYISSQIGRDAIKENDDSTDTEEESCSETTPKLKESGTEVDKKVECTLCEGPHYASHCEEVTDIEERIEILDQKDACRGCYRIPLENETHHCNPKYLCRNGCEDKHHYTLCQKTNSWNGQSEEADQNKQLMNHVHANVSYVEEESDSIRKKKAKIFKSRDEDIYRVMAFNDQESHLATLKMEAFNQKTNKWDFISVLLDCGSSNSFISEDLKNDFNMQATNSCLVKIRTLGNGHPKKKLCQRAKIKLKLTNRTVDVNTLVAEELVGTMSKAAICKEDSFFILKEGLRLNDDALESTVRPKMILGADMICKVWRGNMIELPSGLTLLETEFGCTTFGRSETERICRNDSTQKAETITPTKDDIANCQNYADETGEDDESLQSSLELEPLEYNEIMEDCNNDKLSITGTHLPISETPTNETQQSFKKLQTESRHQTGTFLSSKRKDLRPNEKYALKFWKFQNNRMNKNDDIQPKSNLTMPSKLRISDCPGTRNRLKKIPGWARRYGWLENMQELYELSDNFLERMSQNKLLYTPQSRATIENFSLERLIRNQPKNDSNEERRQILTNAYKEVMDRKTPFTAMPGREPALATQRAHWNKKLELCATKFIIETNEVEGNNSREIDQQHLEQTEEQHSMKLERQIQAQCQTTTTQQRHVIRCRGTLARRE</sequence>
<dbReference type="OrthoDB" id="5864015at2759"/>
<dbReference type="InParanoid" id="G0PBG0"/>
<dbReference type="Proteomes" id="UP000008068">
    <property type="component" value="Unassembled WGS sequence"/>
</dbReference>
<keyword evidence="1" id="KW-0175">Coiled coil</keyword>
<protein>
    <submittedName>
        <fullName evidence="3">Uncharacterized protein</fullName>
    </submittedName>
</protein>
<dbReference type="PANTHER" id="PTHR22954:SF3">
    <property type="entry name" value="PROTEIN CBG08539"/>
    <property type="match status" value="1"/>
</dbReference>
<dbReference type="PANTHER" id="PTHR22954">
    <property type="entry name" value="RETROVIRAL PROTEASE-RELATED"/>
    <property type="match status" value="1"/>
</dbReference>
<keyword evidence="4" id="KW-1185">Reference proteome</keyword>
<feature type="coiled-coil region" evidence="1">
    <location>
        <begin position="178"/>
        <end position="230"/>
    </location>
</feature>
<name>G0PBG0_CAEBE</name>
<dbReference type="EMBL" id="GL380210">
    <property type="protein sequence ID" value="EGT50474.1"/>
    <property type="molecule type" value="Genomic_DNA"/>
</dbReference>
<dbReference type="AlphaFoldDB" id="G0PBG0"/>
<accession>G0PBG0</accession>
<proteinExistence type="predicted"/>
<evidence type="ECO:0000256" key="2">
    <source>
        <dbReference type="SAM" id="MobiDB-lite"/>
    </source>
</evidence>
<dbReference type="HOGENOM" id="CLU_012805_0_0_1"/>
<dbReference type="InterPro" id="IPR005312">
    <property type="entry name" value="DUF1759"/>
</dbReference>